<proteinExistence type="predicted"/>
<evidence type="ECO:0000313" key="5">
    <source>
        <dbReference type="EMBL" id="KYO51480.1"/>
    </source>
</evidence>
<reference evidence="5 6" key="1">
    <citation type="submission" date="2015-12" db="EMBL/GenBank/DDBJ databases">
        <title>Genome sequence of Tistrella mobilis MCCC 1A02139.</title>
        <authorList>
            <person name="Lu L."/>
            <person name="Lai Q."/>
            <person name="Shao Z."/>
            <person name="Qian P."/>
        </authorList>
    </citation>
    <scope>NUCLEOTIDE SEQUENCE [LARGE SCALE GENOMIC DNA]</scope>
    <source>
        <strain evidence="5 6">MCCC 1A02139</strain>
    </source>
</reference>
<feature type="domain" description="3-hydroxyacyl-CoA dehydrogenase C-terminal" evidence="3">
    <location>
        <begin position="185"/>
        <end position="252"/>
    </location>
</feature>
<dbReference type="GO" id="GO:0070403">
    <property type="term" value="F:NAD+ binding"/>
    <property type="evidence" value="ECO:0007669"/>
    <property type="project" value="InterPro"/>
</dbReference>
<sequence length="313" mass="33066">MTMFDRIAVLGAGTIGMSWAALFAASGREVVVYDPAPDTEARCRRLVAASAEALSALGQPRAGDDSRMRFTTDPAEAVDGAGFVQESVPERVEVKHALYARIADRLAPQAIIGSSTSGLTLGQLQAGCAAPGRLIIAHPFNPPHLIPLVELMGNGLTEADVIDTADAFYTGLGKVCVRLHKEVPGHIANRLQAAIWREAIHLAAEGVASVEDIDRAVAYGPGLRWAAMGPVSLFHLGGGPGGIRAFCDHLGGAFQSWWQDLGTPMMTPEVVDMLAEGVAAGRDARPIEELAAERDRLILAYLLARGSRTTPSS</sequence>
<organism evidence="5 6">
    <name type="scientific">Tistrella mobilis</name>
    <dbReference type="NCBI Taxonomy" id="171437"/>
    <lineage>
        <taxon>Bacteria</taxon>
        <taxon>Pseudomonadati</taxon>
        <taxon>Pseudomonadota</taxon>
        <taxon>Alphaproteobacteria</taxon>
        <taxon>Geminicoccales</taxon>
        <taxon>Geminicoccaceae</taxon>
        <taxon>Tistrella</taxon>
    </lineage>
</organism>
<feature type="site" description="Important for catalytic activity" evidence="2">
    <location>
        <position position="138"/>
    </location>
</feature>
<feature type="domain" description="3-hydroxyacyl-CoA dehydrogenase NAD binding" evidence="4">
    <location>
        <begin position="7"/>
        <end position="182"/>
    </location>
</feature>
<gene>
    <name evidence="5" type="ORF">AUP44_08785</name>
</gene>
<dbReference type="SUPFAM" id="SSF51735">
    <property type="entry name" value="NAD(P)-binding Rossmann-fold domains"/>
    <property type="match status" value="1"/>
</dbReference>
<dbReference type="GO" id="GO:0016616">
    <property type="term" value="F:oxidoreductase activity, acting on the CH-OH group of donors, NAD or NADP as acceptor"/>
    <property type="evidence" value="ECO:0007669"/>
    <property type="project" value="InterPro"/>
</dbReference>
<comment type="caution">
    <text evidence="5">The sequence shown here is derived from an EMBL/GenBank/DDBJ whole genome shotgun (WGS) entry which is preliminary data.</text>
</comment>
<dbReference type="EMBL" id="LPZR01000172">
    <property type="protein sequence ID" value="KYO51480.1"/>
    <property type="molecule type" value="Genomic_DNA"/>
</dbReference>
<dbReference type="InterPro" id="IPR022694">
    <property type="entry name" value="3-OHacyl-CoA_DH"/>
</dbReference>
<evidence type="ECO:0000256" key="1">
    <source>
        <dbReference type="ARBA" id="ARBA00023002"/>
    </source>
</evidence>
<protein>
    <submittedName>
        <fullName evidence="5">3-hydroxyacyl-CoA dehydrogenase</fullName>
    </submittedName>
</protein>
<dbReference type="SUPFAM" id="SSF48179">
    <property type="entry name" value="6-phosphogluconate dehydrogenase C-terminal domain-like"/>
    <property type="match status" value="1"/>
</dbReference>
<keyword evidence="1" id="KW-0560">Oxidoreductase</keyword>
<dbReference type="OrthoDB" id="9803287at2"/>
<dbReference type="Gene3D" id="1.10.1040.10">
    <property type="entry name" value="N-(1-d-carboxylethyl)-l-norvaline Dehydrogenase, domain 2"/>
    <property type="match status" value="1"/>
</dbReference>
<dbReference type="PANTHER" id="PTHR48075:SF5">
    <property type="entry name" value="3-HYDROXYBUTYRYL-COA DEHYDROGENASE"/>
    <property type="match status" value="1"/>
</dbReference>
<dbReference type="InterPro" id="IPR036291">
    <property type="entry name" value="NAD(P)-bd_dom_sf"/>
</dbReference>
<dbReference type="RefSeq" id="WP_062766162.1">
    <property type="nucleotide sequence ID" value="NZ_CP121045.1"/>
</dbReference>
<dbReference type="InterPro" id="IPR006176">
    <property type="entry name" value="3-OHacyl-CoA_DH_NAD-bd"/>
</dbReference>
<dbReference type="Proteomes" id="UP000075787">
    <property type="component" value="Unassembled WGS sequence"/>
</dbReference>
<evidence type="ECO:0000259" key="3">
    <source>
        <dbReference type="Pfam" id="PF00725"/>
    </source>
</evidence>
<evidence type="ECO:0000256" key="2">
    <source>
        <dbReference type="PIRSR" id="PIRSR000105-1"/>
    </source>
</evidence>
<dbReference type="Gene3D" id="3.40.50.720">
    <property type="entry name" value="NAD(P)-binding Rossmann-like Domain"/>
    <property type="match status" value="1"/>
</dbReference>
<dbReference type="AlphaFoldDB" id="A0A162KK65"/>
<dbReference type="GeneID" id="97242437"/>
<dbReference type="InterPro" id="IPR008927">
    <property type="entry name" value="6-PGluconate_DH-like_C_sf"/>
</dbReference>
<dbReference type="GO" id="GO:0006631">
    <property type="term" value="P:fatty acid metabolic process"/>
    <property type="evidence" value="ECO:0007669"/>
    <property type="project" value="InterPro"/>
</dbReference>
<dbReference type="InterPro" id="IPR006108">
    <property type="entry name" value="3HC_DH_C"/>
</dbReference>
<name>A0A162KK65_9PROT</name>
<dbReference type="PANTHER" id="PTHR48075">
    <property type="entry name" value="3-HYDROXYACYL-COA DEHYDROGENASE FAMILY PROTEIN"/>
    <property type="match status" value="1"/>
</dbReference>
<dbReference type="InterPro" id="IPR013328">
    <property type="entry name" value="6PGD_dom2"/>
</dbReference>
<evidence type="ECO:0000259" key="4">
    <source>
        <dbReference type="Pfam" id="PF02737"/>
    </source>
</evidence>
<dbReference type="Pfam" id="PF02737">
    <property type="entry name" value="3HCDH_N"/>
    <property type="match status" value="1"/>
</dbReference>
<dbReference type="Pfam" id="PF00725">
    <property type="entry name" value="3HCDH"/>
    <property type="match status" value="1"/>
</dbReference>
<accession>A0A162KK65</accession>
<dbReference type="PIRSF" id="PIRSF000105">
    <property type="entry name" value="HCDH"/>
    <property type="match status" value="1"/>
</dbReference>
<dbReference type="PRINTS" id="PR00411">
    <property type="entry name" value="PNDRDTASEI"/>
</dbReference>
<evidence type="ECO:0000313" key="6">
    <source>
        <dbReference type="Proteomes" id="UP000075787"/>
    </source>
</evidence>